<feature type="region of interest" description="Disordered" evidence="1">
    <location>
        <begin position="44"/>
        <end position="66"/>
    </location>
</feature>
<dbReference type="RefSeq" id="WP_259623946.1">
    <property type="nucleotide sequence ID" value="NZ_JANYMP010000007.1"/>
</dbReference>
<protein>
    <submittedName>
        <fullName evidence="2">Uncharacterized protein</fullName>
    </submittedName>
</protein>
<reference evidence="2" key="1">
    <citation type="submission" date="2022-08" db="EMBL/GenBank/DDBJ databases">
        <authorList>
            <person name="Tistechok S."/>
            <person name="Samborskyy M."/>
            <person name="Roman I."/>
        </authorList>
    </citation>
    <scope>NUCLEOTIDE SEQUENCE</scope>
    <source>
        <strain evidence="2">DSM 103496</strain>
    </source>
</reference>
<gene>
    <name evidence="2" type="ORF">NZH93_16350</name>
</gene>
<evidence type="ECO:0000313" key="2">
    <source>
        <dbReference type="EMBL" id="MCS7478432.1"/>
    </source>
</evidence>
<proteinExistence type="predicted"/>
<feature type="non-terminal residue" evidence="2">
    <location>
        <position position="66"/>
    </location>
</feature>
<accession>A0A9X2VLY0</accession>
<comment type="caution">
    <text evidence="2">The sequence shown here is derived from an EMBL/GenBank/DDBJ whole genome shotgun (WGS) entry which is preliminary data.</text>
</comment>
<keyword evidence="3" id="KW-1185">Reference proteome</keyword>
<sequence>MAAIAAPTRRREIRFHVLFILTSSGSMEELSRTHTGIVNCFRPTNSTGGGRGNGVPVGRRWTTAAR</sequence>
<dbReference type="AlphaFoldDB" id="A0A9X2VLY0"/>
<evidence type="ECO:0000313" key="3">
    <source>
        <dbReference type="Proteomes" id="UP001141259"/>
    </source>
</evidence>
<evidence type="ECO:0000256" key="1">
    <source>
        <dbReference type="SAM" id="MobiDB-lite"/>
    </source>
</evidence>
<dbReference type="Proteomes" id="UP001141259">
    <property type="component" value="Unassembled WGS sequence"/>
</dbReference>
<organism evidence="2 3">
    <name type="scientific">Umezawaea endophytica</name>
    <dbReference type="NCBI Taxonomy" id="1654476"/>
    <lineage>
        <taxon>Bacteria</taxon>
        <taxon>Bacillati</taxon>
        <taxon>Actinomycetota</taxon>
        <taxon>Actinomycetes</taxon>
        <taxon>Pseudonocardiales</taxon>
        <taxon>Pseudonocardiaceae</taxon>
        <taxon>Umezawaea</taxon>
    </lineage>
</organism>
<dbReference type="EMBL" id="JANYMP010000007">
    <property type="protein sequence ID" value="MCS7478432.1"/>
    <property type="molecule type" value="Genomic_DNA"/>
</dbReference>
<name>A0A9X2VLY0_9PSEU</name>